<evidence type="ECO:0000256" key="3">
    <source>
        <dbReference type="ARBA" id="ARBA00023172"/>
    </source>
</evidence>
<gene>
    <name evidence="5" type="ORF">HLH29_13335</name>
</gene>
<dbReference type="InterPro" id="IPR010998">
    <property type="entry name" value="Integrase_recombinase_N"/>
</dbReference>
<dbReference type="Proteomes" id="UP000525623">
    <property type="component" value="Unassembled WGS sequence"/>
</dbReference>
<keyword evidence="1" id="KW-0229">DNA integration</keyword>
<name>A0A7W4JF48_9PROT</name>
<keyword evidence="3" id="KW-0233">DNA recombination</keyword>
<evidence type="ECO:0000313" key="5">
    <source>
        <dbReference type="EMBL" id="MBB2180136.1"/>
    </source>
</evidence>
<dbReference type="CDD" id="cd00796">
    <property type="entry name" value="INT_Rci_Hp1_C"/>
    <property type="match status" value="1"/>
</dbReference>
<dbReference type="PANTHER" id="PTHR30349">
    <property type="entry name" value="PHAGE INTEGRASE-RELATED"/>
    <property type="match status" value="1"/>
</dbReference>
<dbReference type="PANTHER" id="PTHR30349:SF94">
    <property type="entry name" value="INTEGRASE_RECOMBINASE HI_1414-RELATED"/>
    <property type="match status" value="1"/>
</dbReference>
<sequence>MADKIDPATGKALPKGVYLRKPGQYQARKLIDGKRVIQTFATAALARRWLGEKTAEKHLGLFREPTQADTMTIRELLERYRDERMANRKADREGHLPPILDDAIAGVSLGKWSAADVRGFRDRMLATGFSGGTVVKRLTILASAVNHAISEWDVKTVNYASGRVVKRPAGADKKRDRRLAGAGEDDGGNDIQAGEYERLLVAMSRSSVADDIWFARWQIEQGTRRGEAISLRWCDVDIERRVITLYQTKMMYKSTVQGPERRPLMPGARRLLLEKLSQYEKPPRASDLIFDVGNEDALSMRFTRNCRRAELTNLRLHDLRHEATSRLAKLFTNPLDLCRVTGHRDLKSLNRYYQPVIEDLALAAEAQERLLGIAYDDEGM</sequence>
<dbReference type="EMBL" id="JABEQL010000018">
    <property type="protein sequence ID" value="MBB2180136.1"/>
    <property type="molecule type" value="Genomic_DNA"/>
</dbReference>
<evidence type="ECO:0000259" key="4">
    <source>
        <dbReference type="PROSITE" id="PS51898"/>
    </source>
</evidence>
<comment type="caution">
    <text evidence="5">The sequence shown here is derived from an EMBL/GenBank/DDBJ whole genome shotgun (WGS) entry which is preliminary data.</text>
</comment>
<feature type="domain" description="Tyr recombinase" evidence="4">
    <location>
        <begin position="184"/>
        <end position="367"/>
    </location>
</feature>
<keyword evidence="6" id="KW-1185">Reference proteome</keyword>
<evidence type="ECO:0000313" key="6">
    <source>
        <dbReference type="Proteomes" id="UP000525623"/>
    </source>
</evidence>
<dbReference type="InterPro" id="IPR002104">
    <property type="entry name" value="Integrase_catalytic"/>
</dbReference>
<dbReference type="GO" id="GO:0003677">
    <property type="term" value="F:DNA binding"/>
    <property type="evidence" value="ECO:0007669"/>
    <property type="project" value="UniProtKB-KW"/>
</dbReference>
<dbReference type="Pfam" id="PF00589">
    <property type="entry name" value="Phage_integrase"/>
    <property type="match status" value="1"/>
</dbReference>
<dbReference type="Gene3D" id="1.10.443.10">
    <property type="entry name" value="Intergrase catalytic core"/>
    <property type="match status" value="1"/>
</dbReference>
<dbReference type="AlphaFoldDB" id="A0A7W4JF48"/>
<dbReference type="GO" id="GO:0015074">
    <property type="term" value="P:DNA integration"/>
    <property type="evidence" value="ECO:0007669"/>
    <property type="project" value="UniProtKB-KW"/>
</dbReference>
<dbReference type="GO" id="GO:0006310">
    <property type="term" value="P:DNA recombination"/>
    <property type="evidence" value="ECO:0007669"/>
    <property type="project" value="UniProtKB-KW"/>
</dbReference>
<dbReference type="RefSeq" id="WP_182967590.1">
    <property type="nucleotide sequence ID" value="NZ_BAABGC010000006.1"/>
</dbReference>
<dbReference type="PROSITE" id="PS51898">
    <property type="entry name" value="TYR_RECOMBINASE"/>
    <property type="match status" value="1"/>
</dbReference>
<protein>
    <submittedName>
        <fullName evidence="5">Site-specific integrase</fullName>
    </submittedName>
</protein>
<keyword evidence="2" id="KW-0238">DNA-binding</keyword>
<organism evidence="5 6">
    <name type="scientific">Gluconacetobacter tumulicola</name>
    <dbReference type="NCBI Taxonomy" id="1017177"/>
    <lineage>
        <taxon>Bacteria</taxon>
        <taxon>Pseudomonadati</taxon>
        <taxon>Pseudomonadota</taxon>
        <taxon>Alphaproteobacteria</taxon>
        <taxon>Acetobacterales</taxon>
        <taxon>Acetobacteraceae</taxon>
        <taxon>Gluconacetobacter</taxon>
    </lineage>
</organism>
<dbReference type="InterPro" id="IPR011010">
    <property type="entry name" value="DNA_brk_join_enz"/>
</dbReference>
<dbReference type="SUPFAM" id="SSF56349">
    <property type="entry name" value="DNA breaking-rejoining enzymes"/>
    <property type="match status" value="1"/>
</dbReference>
<dbReference type="InterPro" id="IPR013762">
    <property type="entry name" value="Integrase-like_cat_sf"/>
</dbReference>
<dbReference type="Gene3D" id="1.10.150.130">
    <property type="match status" value="1"/>
</dbReference>
<proteinExistence type="predicted"/>
<accession>A0A7W4JF48</accession>
<evidence type="ECO:0000256" key="2">
    <source>
        <dbReference type="ARBA" id="ARBA00023125"/>
    </source>
</evidence>
<dbReference type="InterPro" id="IPR050090">
    <property type="entry name" value="Tyrosine_recombinase_XerCD"/>
</dbReference>
<reference evidence="5 6" key="1">
    <citation type="submission" date="2020-04" db="EMBL/GenBank/DDBJ databases">
        <title>Description of novel Gluconacetobacter.</title>
        <authorList>
            <person name="Sombolestani A."/>
        </authorList>
    </citation>
    <scope>NUCLEOTIDE SEQUENCE [LARGE SCALE GENOMIC DNA]</scope>
    <source>
        <strain evidence="5 6">LMG 27725</strain>
    </source>
</reference>
<evidence type="ECO:0000256" key="1">
    <source>
        <dbReference type="ARBA" id="ARBA00022908"/>
    </source>
</evidence>